<dbReference type="InterPro" id="IPR018800">
    <property type="entry name" value="PRCC"/>
</dbReference>
<dbReference type="GeneID" id="27902295"/>
<feature type="region of interest" description="Disordered" evidence="1">
    <location>
        <begin position="1"/>
        <end position="77"/>
    </location>
</feature>
<dbReference type="PANTHER" id="PTHR13621">
    <property type="entry name" value="PROLINE-RICH PROTEIN PRCC"/>
    <property type="match status" value="1"/>
</dbReference>
<dbReference type="Pfam" id="PF10253">
    <property type="entry name" value="PRCC"/>
    <property type="match status" value="1"/>
</dbReference>
<dbReference type="eggNOG" id="ENOG502S8PK">
    <property type="taxonomic scope" value="Eukaryota"/>
</dbReference>
<name>M3CIA4_SPHMS</name>
<dbReference type="OMA" id="KPLMFRP"/>
<dbReference type="OrthoDB" id="2555634at2759"/>
<feature type="region of interest" description="Disordered" evidence="1">
    <location>
        <begin position="334"/>
        <end position="354"/>
    </location>
</feature>
<evidence type="ECO:0000313" key="2">
    <source>
        <dbReference type="EMBL" id="EMF13553.1"/>
    </source>
</evidence>
<reference evidence="2 3" key="1">
    <citation type="journal article" date="2012" name="PLoS Pathog.">
        <title>Diverse lifestyles and strategies of plant pathogenesis encoded in the genomes of eighteen Dothideomycetes fungi.</title>
        <authorList>
            <person name="Ohm R.A."/>
            <person name="Feau N."/>
            <person name="Henrissat B."/>
            <person name="Schoch C.L."/>
            <person name="Horwitz B.A."/>
            <person name="Barry K.W."/>
            <person name="Condon B.J."/>
            <person name="Copeland A.C."/>
            <person name="Dhillon B."/>
            <person name="Glaser F."/>
            <person name="Hesse C.N."/>
            <person name="Kosti I."/>
            <person name="LaButti K."/>
            <person name="Lindquist E.A."/>
            <person name="Lucas S."/>
            <person name="Salamov A.A."/>
            <person name="Bradshaw R.E."/>
            <person name="Ciuffetti L."/>
            <person name="Hamelin R.C."/>
            <person name="Kema G.H.J."/>
            <person name="Lawrence C."/>
            <person name="Scott J.A."/>
            <person name="Spatafora J.W."/>
            <person name="Turgeon B.G."/>
            <person name="de Wit P.J.G.M."/>
            <person name="Zhong S."/>
            <person name="Goodwin S.B."/>
            <person name="Grigoriev I.V."/>
        </authorList>
    </citation>
    <scope>NUCLEOTIDE SEQUENCE [LARGE SCALE GENOMIC DNA]</scope>
    <source>
        <strain evidence="2 3">SO2202</strain>
    </source>
</reference>
<feature type="region of interest" description="Disordered" evidence="1">
    <location>
        <begin position="100"/>
        <end position="181"/>
    </location>
</feature>
<dbReference type="STRING" id="692275.M3CIA4"/>
<feature type="region of interest" description="Disordered" evidence="1">
    <location>
        <begin position="213"/>
        <end position="253"/>
    </location>
</feature>
<accession>M3CIA4</accession>
<proteinExistence type="predicted"/>
<dbReference type="GO" id="GO:0005634">
    <property type="term" value="C:nucleus"/>
    <property type="evidence" value="ECO:0007669"/>
    <property type="project" value="TreeGrafter"/>
</dbReference>
<feature type="compositionally biased region" description="Basic and acidic residues" evidence="1">
    <location>
        <begin position="334"/>
        <end position="346"/>
    </location>
</feature>
<feature type="compositionally biased region" description="Low complexity" evidence="1">
    <location>
        <begin position="15"/>
        <end position="38"/>
    </location>
</feature>
<feature type="compositionally biased region" description="Polar residues" evidence="1">
    <location>
        <begin position="236"/>
        <end position="253"/>
    </location>
</feature>
<dbReference type="RefSeq" id="XP_016761674.1">
    <property type="nucleotide sequence ID" value="XM_016905158.1"/>
</dbReference>
<protein>
    <recommendedName>
        <fullName evidence="4">Mitotic checkpoint regulator, MAD2B-interacting-domain-containing protein</fullName>
    </recommendedName>
</protein>
<feature type="compositionally biased region" description="Basic and acidic residues" evidence="1">
    <location>
        <begin position="127"/>
        <end position="137"/>
    </location>
</feature>
<dbReference type="PANTHER" id="PTHR13621:SF2">
    <property type="entry name" value="PROLINE-RICH PROTEIN PRCC"/>
    <property type="match status" value="1"/>
</dbReference>
<dbReference type="HOGENOM" id="CLU_043185_0_0_1"/>
<evidence type="ECO:0000256" key="1">
    <source>
        <dbReference type="SAM" id="MobiDB-lite"/>
    </source>
</evidence>
<evidence type="ECO:0008006" key="4">
    <source>
        <dbReference type="Google" id="ProtNLM"/>
    </source>
</evidence>
<feature type="compositionally biased region" description="Polar residues" evidence="1">
    <location>
        <begin position="100"/>
        <end position="117"/>
    </location>
</feature>
<dbReference type="EMBL" id="KB456263">
    <property type="protein sequence ID" value="EMF13553.1"/>
    <property type="molecule type" value="Genomic_DNA"/>
</dbReference>
<evidence type="ECO:0000313" key="3">
    <source>
        <dbReference type="Proteomes" id="UP000016931"/>
    </source>
</evidence>
<dbReference type="Proteomes" id="UP000016931">
    <property type="component" value="Unassembled WGS sequence"/>
</dbReference>
<sequence>MALVNYSDSESDGETAPAPATATTAKATTKPAFQKAAPGRLQVSLPSLKPEVGLKSDDADLDGPPAKRARTGGAFSGFNALLPAPKKAVVLKKGVNLKTSSEAAFSRNPLPQQTEDNAYTAPDLSDVGEKKAEKHSPPPEPKIVGKATRFLPLSVSSKKKKKPLPKIPASEKIVAKGSDSAIPKDVATEVEPVQPKPKKSLFSVISDEQNVPIDSVTGDYEPITIESTRPSHHGETSQPLDPQPSSAPTNPNSLEAVAASMNLTPAQRRHLFGRNGKDANVTHFDMDAQYAENERARQAGEVVEHRAVKAIAPGKHSLQQLVNNAQTQQEALKDKWADGKRARGEGGSKYGWST</sequence>
<dbReference type="AlphaFoldDB" id="M3CIA4"/>
<keyword evidence="3" id="KW-1185">Reference proteome</keyword>
<organism evidence="2 3">
    <name type="scientific">Sphaerulina musiva (strain SO2202)</name>
    <name type="common">Poplar stem canker fungus</name>
    <name type="synonym">Septoria musiva</name>
    <dbReference type="NCBI Taxonomy" id="692275"/>
    <lineage>
        <taxon>Eukaryota</taxon>
        <taxon>Fungi</taxon>
        <taxon>Dikarya</taxon>
        <taxon>Ascomycota</taxon>
        <taxon>Pezizomycotina</taxon>
        <taxon>Dothideomycetes</taxon>
        <taxon>Dothideomycetidae</taxon>
        <taxon>Mycosphaerellales</taxon>
        <taxon>Mycosphaerellaceae</taxon>
        <taxon>Sphaerulina</taxon>
    </lineage>
</organism>
<gene>
    <name evidence="2" type="ORF">SEPMUDRAFT_148805</name>
</gene>